<organism evidence="2 5">
    <name type="scientific">Adineta steineri</name>
    <dbReference type="NCBI Taxonomy" id="433720"/>
    <lineage>
        <taxon>Eukaryota</taxon>
        <taxon>Metazoa</taxon>
        <taxon>Spiralia</taxon>
        <taxon>Gnathifera</taxon>
        <taxon>Rotifera</taxon>
        <taxon>Eurotatoria</taxon>
        <taxon>Bdelloidea</taxon>
        <taxon>Adinetida</taxon>
        <taxon>Adinetidae</taxon>
        <taxon>Adineta</taxon>
    </lineage>
</organism>
<dbReference type="EMBL" id="CAJNOI010003208">
    <property type="protein sequence ID" value="CAF1509484.1"/>
    <property type="molecule type" value="Genomic_DNA"/>
</dbReference>
<evidence type="ECO:0000313" key="5">
    <source>
        <dbReference type="Proteomes" id="UP000663877"/>
    </source>
</evidence>
<evidence type="ECO:0000313" key="2">
    <source>
        <dbReference type="EMBL" id="CAF1509484.1"/>
    </source>
</evidence>
<feature type="non-terminal residue" evidence="2">
    <location>
        <position position="76"/>
    </location>
</feature>
<evidence type="ECO:0000313" key="4">
    <source>
        <dbReference type="Proteomes" id="UP000663832"/>
    </source>
</evidence>
<reference evidence="2" key="1">
    <citation type="submission" date="2021-02" db="EMBL/GenBank/DDBJ databases">
        <authorList>
            <person name="Nowell W R."/>
        </authorList>
    </citation>
    <scope>NUCLEOTIDE SEQUENCE</scope>
</reference>
<accession>A0A815TPT4</accession>
<dbReference type="Proteomes" id="UP000663877">
    <property type="component" value="Unassembled WGS sequence"/>
</dbReference>
<comment type="caution">
    <text evidence="2">The sequence shown here is derived from an EMBL/GenBank/DDBJ whole genome shotgun (WGS) entry which is preliminary data.</text>
</comment>
<protein>
    <submittedName>
        <fullName evidence="2">Uncharacterized protein</fullName>
    </submittedName>
</protein>
<name>A0A815TPT4_9BILA</name>
<dbReference type="Proteomes" id="UP000663832">
    <property type="component" value="Unassembled WGS sequence"/>
</dbReference>
<sequence length="76" mass="8483">MASSHPPTSATTREGLSHGQARTTHSSSVTQVLNDTKNRCKSLILRLKTKRSKEECQAELRRIVEDMKTDVSTNID</sequence>
<evidence type="ECO:0000313" key="3">
    <source>
        <dbReference type="EMBL" id="CAF1646903.1"/>
    </source>
</evidence>
<proteinExistence type="predicted"/>
<evidence type="ECO:0000256" key="1">
    <source>
        <dbReference type="SAM" id="MobiDB-lite"/>
    </source>
</evidence>
<dbReference type="AlphaFoldDB" id="A0A815TPT4"/>
<gene>
    <name evidence="2" type="ORF">BJG266_LOCUS43639</name>
    <name evidence="3" type="ORF">QVE165_LOCUS60574</name>
</gene>
<dbReference type="EMBL" id="CAJNOM010003556">
    <property type="protein sequence ID" value="CAF1646903.1"/>
    <property type="molecule type" value="Genomic_DNA"/>
</dbReference>
<feature type="region of interest" description="Disordered" evidence="1">
    <location>
        <begin position="1"/>
        <end position="33"/>
    </location>
</feature>
<keyword evidence="4" id="KW-1185">Reference proteome</keyword>